<dbReference type="Gene3D" id="3.40.50.980">
    <property type="match status" value="1"/>
</dbReference>
<evidence type="ECO:0000259" key="2">
    <source>
        <dbReference type="Pfam" id="PF00501"/>
    </source>
</evidence>
<feature type="domain" description="AMP-dependent synthetase/ligase" evidence="2">
    <location>
        <begin position="17"/>
        <end position="388"/>
    </location>
</feature>
<keyword evidence="5" id="KW-1185">Reference proteome</keyword>
<evidence type="ECO:0000259" key="3">
    <source>
        <dbReference type="Pfam" id="PF13193"/>
    </source>
</evidence>
<name>A0ABV7KTJ1_9PROT</name>
<dbReference type="PANTHER" id="PTHR43352">
    <property type="entry name" value="ACETYL-COA SYNTHETASE"/>
    <property type="match status" value="1"/>
</dbReference>
<dbReference type="NCBIfam" id="TIGR02262">
    <property type="entry name" value="benz_CoA_lig"/>
    <property type="match status" value="1"/>
</dbReference>
<gene>
    <name evidence="4" type="ORF">ACFOGJ_00075</name>
</gene>
<sequence>MSMDSANAALYFVDRHTGEGRGDKTAFREAAGAKREISYGALAARTAQMAGALARTGIRRDERALMLMLDSVDFPVIFWGAIKAGVNPIPLNTLLSTSVYDEIFHDSRASCLFVSAALYDTVAAALPLNPFIRKVVVVGGPVPEGAPDGTEAFDDFIAGAEAAEAVIADEDEVAFWLYSSGSTGRPKGVKHVHGSLKATSDTYGAQVLGIAEDDLLYSVAKLFFAYGLGNAMTFPMSVGATTILFDGRPTPETVSAILAEQRPTIFCGVPTLYAAILDYWDGRAARPDAPLRACISAGEALPEQIGRKWKAAWGVDILDGVGSTEMLHIFLSNRPGQVVYGTSGTAVPGYELRLVDEAGNEIAAPKAGEEPKVGELLVRGASAADGYWNQRSKTRTTFEGEWTRTGDKYELTPEGRYVYCGRTDDMFKVSGIWVSPFEVEQALVSHPAVLEAAVVAWRDEEGLEKPKAYVVLKGGRTDLDLEALKAHVQKLIGKWKYPRWVDVVPELPKTATGKIQRFKLRQGA</sequence>
<dbReference type="Proteomes" id="UP001595528">
    <property type="component" value="Unassembled WGS sequence"/>
</dbReference>
<feature type="domain" description="AMP-binding enzyme C-terminal" evidence="3">
    <location>
        <begin position="438"/>
        <end position="514"/>
    </location>
</feature>
<proteinExistence type="predicted"/>
<protein>
    <submittedName>
        <fullName evidence="4">Benzoate-CoA ligase family protein</fullName>
    </submittedName>
</protein>
<dbReference type="InterPro" id="IPR025110">
    <property type="entry name" value="AMP-bd_C"/>
</dbReference>
<dbReference type="InterPro" id="IPR011957">
    <property type="entry name" value="Benz_CoA_lig"/>
</dbReference>
<dbReference type="Gene3D" id="3.30.300.30">
    <property type="match status" value="1"/>
</dbReference>
<dbReference type="GO" id="GO:0016874">
    <property type="term" value="F:ligase activity"/>
    <property type="evidence" value="ECO:0007669"/>
    <property type="project" value="UniProtKB-KW"/>
</dbReference>
<evidence type="ECO:0000256" key="1">
    <source>
        <dbReference type="ARBA" id="ARBA00022598"/>
    </source>
</evidence>
<evidence type="ECO:0000313" key="4">
    <source>
        <dbReference type="EMBL" id="MFC3225604.1"/>
    </source>
</evidence>
<dbReference type="Gene3D" id="2.30.38.10">
    <property type="entry name" value="Luciferase, Domain 3"/>
    <property type="match status" value="1"/>
</dbReference>
<dbReference type="Gene3D" id="3.40.50.12820">
    <property type="match status" value="1"/>
</dbReference>
<dbReference type="Pfam" id="PF00501">
    <property type="entry name" value="AMP-binding"/>
    <property type="match status" value="1"/>
</dbReference>
<dbReference type="Pfam" id="PF13193">
    <property type="entry name" value="AMP-binding_C"/>
    <property type="match status" value="1"/>
</dbReference>
<organism evidence="4 5">
    <name type="scientific">Marinibaculum pumilum</name>
    <dbReference type="NCBI Taxonomy" id="1766165"/>
    <lineage>
        <taxon>Bacteria</taxon>
        <taxon>Pseudomonadati</taxon>
        <taxon>Pseudomonadota</taxon>
        <taxon>Alphaproteobacteria</taxon>
        <taxon>Rhodospirillales</taxon>
        <taxon>Rhodospirillaceae</taxon>
        <taxon>Marinibaculum</taxon>
    </lineage>
</organism>
<dbReference type="EMBL" id="JBHRTR010000001">
    <property type="protein sequence ID" value="MFC3225604.1"/>
    <property type="molecule type" value="Genomic_DNA"/>
</dbReference>
<comment type="caution">
    <text evidence="4">The sequence shown here is derived from an EMBL/GenBank/DDBJ whole genome shotgun (WGS) entry which is preliminary data.</text>
</comment>
<dbReference type="InterPro" id="IPR045851">
    <property type="entry name" value="AMP-bd_C_sf"/>
</dbReference>
<evidence type="ECO:0000313" key="5">
    <source>
        <dbReference type="Proteomes" id="UP001595528"/>
    </source>
</evidence>
<reference evidence="5" key="1">
    <citation type="journal article" date="2019" name="Int. J. Syst. Evol. Microbiol.">
        <title>The Global Catalogue of Microorganisms (GCM) 10K type strain sequencing project: providing services to taxonomists for standard genome sequencing and annotation.</title>
        <authorList>
            <consortium name="The Broad Institute Genomics Platform"/>
            <consortium name="The Broad Institute Genome Sequencing Center for Infectious Disease"/>
            <person name="Wu L."/>
            <person name="Ma J."/>
        </authorList>
    </citation>
    <scope>NUCLEOTIDE SEQUENCE [LARGE SCALE GENOMIC DNA]</scope>
    <source>
        <strain evidence="5">KCTC 42964</strain>
    </source>
</reference>
<keyword evidence="1 4" id="KW-0436">Ligase</keyword>
<dbReference type="RefSeq" id="WP_379897328.1">
    <property type="nucleotide sequence ID" value="NZ_JBHRTR010000001.1"/>
</dbReference>
<accession>A0ABV7KTJ1</accession>
<dbReference type="SUPFAM" id="SSF56801">
    <property type="entry name" value="Acetyl-CoA synthetase-like"/>
    <property type="match status" value="1"/>
</dbReference>
<dbReference type="PANTHER" id="PTHR43352:SF1">
    <property type="entry name" value="ANTHRANILATE--COA LIGASE"/>
    <property type="match status" value="1"/>
</dbReference>
<dbReference type="InterPro" id="IPR000873">
    <property type="entry name" value="AMP-dep_synth/lig_dom"/>
</dbReference>